<dbReference type="EnsemblMetazoa" id="GPPI027652-RA">
    <property type="protein sequence ID" value="GPPI027652-PA"/>
    <property type="gene ID" value="GPPI027652"/>
</dbReference>
<accession>A0A1B0BER3</accession>
<name>A0A1B0BER3_9MUSC</name>
<evidence type="ECO:0000313" key="1">
    <source>
        <dbReference type="EnsemblMetazoa" id="GPPI027652-PA"/>
    </source>
</evidence>
<reference evidence="2" key="1">
    <citation type="submission" date="2015-01" db="EMBL/GenBank/DDBJ databases">
        <authorList>
            <person name="Aksoy S."/>
            <person name="Warren W."/>
            <person name="Wilson R.K."/>
        </authorList>
    </citation>
    <scope>NUCLEOTIDE SEQUENCE [LARGE SCALE GENOMIC DNA]</scope>
    <source>
        <strain evidence="2">IAEA</strain>
    </source>
</reference>
<dbReference type="EMBL" id="JXJN01012983">
    <property type="status" value="NOT_ANNOTATED_CDS"/>
    <property type="molecule type" value="Genomic_DNA"/>
</dbReference>
<dbReference type="Proteomes" id="UP000092460">
    <property type="component" value="Unassembled WGS sequence"/>
</dbReference>
<sequence length="81" mass="9185">MDEIAVTINRQLNMVSNCLKDSDNYVCIKHSGPIPTTDQTTKRHIRHLATNENMNWMEANAVLGLNVSKQRVQQVLNDYGS</sequence>
<reference evidence="1" key="2">
    <citation type="submission" date="2020-05" db="UniProtKB">
        <authorList>
            <consortium name="EnsemblMetazoa"/>
        </authorList>
    </citation>
    <scope>IDENTIFICATION</scope>
    <source>
        <strain evidence="1">IAEA</strain>
    </source>
</reference>
<organism evidence="1 2">
    <name type="scientific">Glossina palpalis gambiensis</name>
    <dbReference type="NCBI Taxonomy" id="67801"/>
    <lineage>
        <taxon>Eukaryota</taxon>
        <taxon>Metazoa</taxon>
        <taxon>Ecdysozoa</taxon>
        <taxon>Arthropoda</taxon>
        <taxon>Hexapoda</taxon>
        <taxon>Insecta</taxon>
        <taxon>Pterygota</taxon>
        <taxon>Neoptera</taxon>
        <taxon>Endopterygota</taxon>
        <taxon>Diptera</taxon>
        <taxon>Brachycera</taxon>
        <taxon>Muscomorpha</taxon>
        <taxon>Hippoboscoidea</taxon>
        <taxon>Glossinidae</taxon>
        <taxon>Glossina</taxon>
    </lineage>
</organism>
<protein>
    <submittedName>
        <fullName evidence="1">Uncharacterized protein</fullName>
    </submittedName>
</protein>
<proteinExistence type="predicted"/>
<dbReference type="VEuPathDB" id="VectorBase:GPPI027652"/>
<evidence type="ECO:0000313" key="2">
    <source>
        <dbReference type="Proteomes" id="UP000092460"/>
    </source>
</evidence>
<keyword evidence="2" id="KW-1185">Reference proteome</keyword>
<dbReference type="AlphaFoldDB" id="A0A1B0BER3"/>